<keyword evidence="5 7" id="KW-1133">Transmembrane helix</keyword>
<feature type="domain" description="ABC transmembrane type-1" evidence="8">
    <location>
        <begin position="90"/>
        <end position="304"/>
    </location>
</feature>
<keyword evidence="2 7" id="KW-0813">Transport</keyword>
<evidence type="ECO:0000313" key="9">
    <source>
        <dbReference type="EMBL" id="KZX20959.1"/>
    </source>
</evidence>
<dbReference type="Proteomes" id="UP000465031">
    <property type="component" value="Chromosome"/>
</dbReference>
<evidence type="ECO:0000259" key="8">
    <source>
        <dbReference type="PROSITE" id="PS50928"/>
    </source>
</evidence>
<dbReference type="Pfam" id="PF00528">
    <property type="entry name" value="BPD_transp_1"/>
    <property type="match status" value="1"/>
</dbReference>
<dbReference type="AlphaFoldDB" id="A0A162GGZ0"/>
<dbReference type="SUPFAM" id="SSF161098">
    <property type="entry name" value="MetI-like"/>
    <property type="match status" value="1"/>
</dbReference>
<reference evidence="12" key="3">
    <citation type="submission" date="2019-12" db="EMBL/GenBank/DDBJ databases">
        <title>Complete and draft genome sequences of new strains and members of some known species of the genus Rathayibacter isolated from plants.</title>
        <authorList>
            <person name="Tarlachkov S.V."/>
            <person name="Starodumova I.P."/>
            <person name="Dorofeeva L.V."/>
            <person name="Prisyazhnaya N.V."/>
            <person name="Leyn S."/>
            <person name="Zlamal J."/>
            <person name="Elan M."/>
            <person name="Osterman A.L."/>
            <person name="Nadler S."/>
            <person name="Subbotin S.A."/>
            <person name="Evtushenko L.I."/>
        </authorList>
    </citation>
    <scope>NUCLEOTIDE SEQUENCE [LARGE SCALE GENOMIC DNA]</scope>
    <source>
        <strain evidence="12">VKM Ac-2761</strain>
    </source>
</reference>
<comment type="similarity">
    <text evidence="7">Belongs to the binding-protein-dependent transport system permease family.</text>
</comment>
<evidence type="ECO:0000256" key="5">
    <source>
        <dbReference type="ARBA" id="ARBA00022989"/>
    </source>
</evidence>
<protein>
    <submittedName>
        <fullName evidence="10">ABC transporter permease subunit</fullName>
    </submittedName>
    <submittedName>
        <fullName evidence="9">Lactose transport system permease protein LacF</fullName>
    </submittedName>
</protein>
<keyword evidence="11" id="KW-1185">Reference proteome</keyword>
<dbReference type="RefSeq" id="WP_068211277.1">
    <property type="nucleotide sequence ID" value="NZ_CP047186.1"/>
</dbReference>
<dbReference type="EMBL" id="CP047186">
    <property type="protein sequence ID" value="QHC56567.1"/>
    <property type="molecule type" value="Genomic_DNA"/>
</dbReference>
<evidence type="ECO:0000313" key="11">
    <source>
        <dbReference type="Proteomes" id="UP000076717"/>
    </source>
</evidence>
<evidence type="ECO:0000256" key="6">
    <source>
        <dbReference type="ARBA" id="ARBA00023136"/>
    </source>
</evidence>
<feature type="transmembrane region" description="Helical" evidence="7">
    <location>
        <begin position="34"/>
        <end position="57"/>
    </location>
</feature>
<reference evidence="9 11" key="1">
    <citation type="submission" date="2015-08" db="EMBL/GenBank/DDBJ databases">
        <title>Draft Genome Sequence of Rathayibacter sp. Strain VKM Ac-2596 Isolated from Leaf Gall Induced by Plant-Parasitic Nematodes.</title>
        <authorList>
            <person name="Vasilenko O.V."/>
            <person name="Starodumova I.P."/>
            <person name="Tarlachkov S.V."/>
            <person name="Dorofeeva L.V."/>
            <person name="Evtushenko L.I."/>
        </authorList>
    </citation>
    <scope>NUCLEOTIDE SEQUENCE [LARGE SCALE GENOMIC DNA]</scope>
    <source>
        <strain evidence="9 11">VKM Ac-2596</strain>
    </source>
</reference>
<evidence type="ECO:0000313" key="10">
    <source>
        <dbReference type="EMBL" id="QHC56567.1"/>
    </source>
</evidence>
<dbReference type="InterPro" id="IPR050809">
    <property type="entry name" value="UgpAE/MalFG_permease"/>
</dbReference>
<feature type="transmembrane region" description="Helical" evidence="7">
    <location>
        <begin position="127"/>
        <end position="148"/>
    </location>
</feature>
<evidence type="ECO:0000256" key="1">
    <source>
        <dbReference type="ARBA" id="ARBA00004651"/>
    </source>
</evidence>
<reference evidence="10" key="2">
    <citation type="submission" date="2019-12" db="EMBL/GenBank/DDBJ databases">
        <title>Complete and Draft Genome Sequences of New Strains and Members of Some Known Species of the Genus Rathayibacter isolated from Plants.</title>
        <authorList>
            <person name="Tarlachkov S.V."/>
            <person name="Starodumova I.P."/>
            <person name="Dorofeeva L.V."/>
            <person name="Prisyazhnaya N.V."/>
            <person name="Leyn S.A."/>
            <person name="Zlamal J.E."/>
            <person name="Elane M.L."/>
            <person name="Osterman A.L."/>
            <person name="Nadler S.A."/>
            <person name="Subbotin S.A."/>
            <person name="Evtushenko L.I."/>
        </authorList>
    </citation>
    <scope>NUCLEOTIDE SEQUENCE</scope>
    <source>
        <strain evidence="10">VKM Ac-2761</strain>
    </source>
</reference>
<comment type="subcellular location">
    <subcellularLocation>
        <location evidence="1 7">Cell membrane</location>
        <topology evidence="1 7">Multi-pass membrane protein</topology>
    </subcellularLocation>
</comment>
<name>A0A162GGZ0_9MICO</name>
<feature type="transmembrane region" description="Helical" evidence="7">
    <location>
        <begin position="229"/>
        <end position="249"/>
    </location>
</feature>
<dbReference type="PANTHER" id="PTHR43227">
    <property type="entry name" value="BLL4140 PROTEIN"/>
    <property type="match status" value="1"/>
</dbReference>
<dbReference type="InterPro" id="IPR035906">
    <property type="entry name" value="MetI-like_sf"/>
</dbReference>
<evidence type="ECO:0000256" key="3">
    <source>
        <dbReference type="ARBA" id="ARBA00022475"/>
    </source>
</evidence>
<dbReference type="OrthoDB" id="3210259at2"/>
<dbReference type="PANTHER" id="PTHR43227:SF8">
    <property type="entry name" value="DIACETYLCHITOBIOSE UPTAKE SYSTEM PERMEASE PROTEIN DASB"/>
    <property type="match status" value="1"/>
</dbReference>
<accession>A0A162GGZ0</accession>
<evidence type="ECO:0000256" key="2">
    <source>
        <dbReference type="ARBA" id="ARBA00022448"/>
    </source>
</evidence>
<dbReference type="Proteomes" id="UP000076717">
    <property type="component" value="Unassembled WGS sequence"/>
</dbReference>
<evidence type="ECO:0000256" key="7">
    <source>
        <dbReference type="RuleBase" id="RU363032"/>
    </source>
</evidence>
<dbReference type="EMBL" id="LIIN01000061">
    <property type="protein sequence ID" value="KZX20959.1"/>
    <property type="molecule type" value="Genomic_DNA"/>
</dbReference>
<dbReference type="InterPro" id="IPR000515">
    <property type="entry name" value="MetI-like"/>
</dbReference>
<proteinExistence type="inferred from homology"/>
<dbReference type="GO" id="GO:0005886">
    <property type="term" value="C:plasma membrane"/>
    <property type="evidence" value="ECO:0007669"/>
    <property type="project" value="UniProtKB-SubCell"/>
</dbReference>
<organism evidence="9 11">
    <name type="scientific">Rathayibacter tanaceti</name>
    <dbReference type="NCBI Taxonomy" id="1671680"/>
    <lineage>
        <taxon>Bacteria</taxon>
        <taxon>Bacillati</taxon>
        <taxon>Actinomycetota</taxon>
        <taxon>Actinomycetes</taxon>
        <taxon>Micrococcales</taxon>
        <taxon>Microbacteriaceae</taxon>
        <taxon>Rathayibacter</taxon>
    </lineage>
</organism>
<feature type="transmembrane region" description="Helical" evidence="7">
    <location>
        <begin position="92"/>
        <end position="115"/>
    </location>
</feature>
<evidence type="ECO:0000313" key="12">
    <source>
        <dbReference type="Proteomes" id="UP000465031"/>
    </source>
</evidence>
<dbReference type="CDD" id="cd06261">
    <property type="entry name" value="TM_PBP2"/>
    <property type="match status" value="1"/>
</dbReference>
<dbReference type="KEGG" id="rte:GSU10_13625"/>
<keyword evidence="3" id="KW-1003">Cell membrane</keyword>
<keyword evidence="6 7" id="KW-0472">Membrane</keyword>
<dbReference type="GO" id="GO:0055085">
    <property type="term" value="P:transmembrane transport"/>
    <property type="evidence" value="ECO:0007669"/>
    <property type="project" value="InterPro"/>
</dbReference>
<dbReference type="PATRIC" id="fig|1671680.3.peg.2032"/>
<gene>
    <name evidence="9" type="primary">lacF_7</name>
    <name evidence="9" type="ORF">ACH61_01908</name>
    <name evidence="10" type="ORF">GSU10_13625</name>
</gene>
<dbReference type="PROSITE" id="PS50928">
    <property type="entry name" value="ABC_TM1"/>
    <property type="match status" value="1"/>
</dbReference>
<evidence type="ECO:0000256" key="4">
    <source>
        <dbReference type="ARBA" id="ARBA00022692"/>
    </source>
</evidence>
<sequence length="315" mass="34527">MSNLVVPAPAATAERPSKKPRTGVVAARRARWGWVFVAPFGVFLVVFLITPLIYSFILSLQNKTVATGNEWVWFANYAKAFSDPLFLEGVGLVVRFALILIPIQMLVSLIAALVLDALTSRFSRFARLMIFVPYAVPAVIGALMWGFLYSPSFGPASEVFGWFGLDAPNLLGKDSIFGSLVNVVTWQWAGYYMIIIYAALQGIDPAVYEAARLDGASAIQTALRIKIPMISSSMVLILVFALIGTLQFFTEPQILRSLASGSIDASYTPNIYAYTLAFSYNQFNYASAISFALGLVVFIGSYLFLMATKRRNGLS</sequence>
<keyword evidence="4 7" id="KW-0812">Transmembrane</keyword>
<feature type="transmembrane region" description="Helical" evidence="7">
    <location>
        <begin position="285"/>
        <end position="305"/>
    </location>
</feature>
<dbReference type="Gene3D" id="1.10.3720.10">
    <property type="entry name" value="MetI-like"/>
    <property type="match status" value="1"/>
</dbReference>